<reference evidence="2 3" key="1">
    <citation type="submission" date="2017-08" db="EMBL/GenBank/DDBJ databases">
        <title>Halovibrio sewagensis sp. nov., isolated from wastewater of high salinity.</title>
        <authorList>
            <person name="Dong X."/>
            <person name="Zhang G."/>
        </authorList>
    </citation>
    <scope>NUCLEOTIDE SEQUENCE [LARGE SCALE GENOMIC DNA]</scope>
    <source>
        <strain evidence="2 3">YL5-2</strain>
    </source>
</reference>
<proteinExistence type="predicted"/>
<organism evidence="2 3">
    <name type="scientific">Halovibrio salipaludis</name>
    <dbReference type="NCBI Taxonomy" id="2032626"/>
    <lineage>
        <taxon>Bacteria</taxon>
        <taxon>Pseudomonadati</taxon>
        <taxon>Pseudomonadota</taxon>
        <taxon>Gammaproteobacteria</taxon>
        <taxon>Oceanospirillales</taxon>
        <taxon>Halomonadaceae</taxon>
        <taxon>Halovibrio</taxon>
    </lineage>
</organism>
<dbReference type="InterPro" id="IPR046474">
    <property type="entry name" value="DUF6795"/>
</dbReference>
<evidence type="ECO:0000313" key="2">
    <source>
        <dbReference type="EMBL" id="PAU82293.1"/>
    </source>
</evidence>
<dbReference type="Proteomes" id="UP000218896">
    <property type="component" value="Unassembled WGS sequence"/>
</dbReference>
<dbReference type="RefSeq" id="WP_095616387.1">
    <property type="nucleotide sequence ID" value="NZ_NSKD01000001.1"/>
</dbReference>
<gene>
    <name evidence="2" type="ORF">CK501_03870</name>
</gene>
<name>A0A2A2FCL4_9GAMM</name>
<evidence type="ECO:0000259" key="1">
    <source>
        <dbReference type="Pfam" id="PF20598"/>
    </source>
</evidence>
<evidence type="ECO:0000313" key="3">
    <source>
        <dbReference type="Proteomes" id="UP000218896"/>
    </source>
</evidence>
<sequence length="176" mass="20301">MTKHRATPQGLLALIPILVAAGYMLYSSEVMADMFGWFKRYDVHLSPKVRGRLTARGKPLEGILITREVHYGKSYIDRTRTDSEGNFAFPQRQIRSSLPARPLTEARVIQLIHAEVDGKSYILWQAATEDLQTPKAFRERLGRLDCDISNPDQTHHFYNHEHPQFEHNVGSICRWE</sequence>
<dbReference type="EMBL" id="NSKD01000001">
    <property type="protein sequence ID" value="PAU82293.1"/>
    <property type="molecule type" value="Genomic_DNA"/>
</dbReference>
<dbReference type="Pfam" id="PF20598">
    <property type="entry name" value="DUF6795"/>
    <property type="match status" value="1"/>
</dbReference>
<dbReference type="OrthoDB" id="6313843at2"/>
<dbReference type="AlphaFoldDB" id="A0A2A2FCL4"/>
<keyword evidence="3" id="KW-1185">Reference proteome</keyword>
<accession>A0A2A2FCL4</accession>
<comment type="caution">
    <text evidence="2">The sequence shown here is derived from an EMBL/GenBank/DDBJ whole genome shotgun (WGS) entry which is preliminary data.</text>
</comment>
<feature type="domain" description="DUF6795" evidence="1">
    <location>
        <begin position="49"/>
        <end position="150"/>
    </location>
</feature>
<protein>
    <recommendedName>
        <fullName evidence="1">DUF6795 domain-containing protein</fullName>
    </recommendedName>
</protein>